<dbReference type="EMBL" id="OP434455">
    <property type="protein sequence ID" value="UYL87673.1"/>
    <property type="molecule type" value="Genomic_DNA"/>
</dbReference>
<organism evidence="1 2">
    <name type="scientific">Arthrobacter phage VResidence</name>
    <dbReference type="NCBI Taxonomy" id="2927294"/>
    <lineage>
        <taxon>Viruses</taxon>
        <taxon>Duplodnaviria</taxon>
        <taxon>Heunggongvirae</taxon>
        <taxon>Uroviricota</taxon>
        <taxon>Caudoviricetes</taxon>
        <taxon>Casidaviridae</taxon>
        <taxon>Manhattanvirus</taxon>
        <taxon>Manhattanvirus vresidence</taxon>
    </lineage>
</organism>
<dbReference type="GO" id="GO:0004519">
    <property type="term" value="F:endonuclease activity"/>
    <property type="evidence" value="ECO:0007669"/>
    <property type="project" value="UniProtKB-KW"/>
</dbReference>
<sequence>MEEAVTDRLARLAARYDTGNGEAEAMTKEAIERLAYRRRHSGKTCSRCGEDKPLSAFASDSRRPDGLAYSCKQCEATRKRLARVNVL</sequence>
<reference evidence="1" key="1">
    <citation type="submission" date="2024-06" db="EMBL/GenBank/DDBJ databases">
        <authorList>
            <person name="Hatch R.X."/>
            <person name="Arellano O.M."/>
            <person name="Sasaoka A.N."/>
            <person name="Stewart A.S."/>
            <person name="Velarde E.T."/>
            <person name="Garcia Costas A.M."/>
            <person name="Furlong K.P."/>
            <person name="Rudner A.D."/>
            <person name="Beyer A.R."/>
            <person name="Chong R.A."/>
            <person name="Edgington N.P."/>
            <person name="Freise A.C."/>
            <person name="Gibb B.P."/>
            <person name="Klyczek K.K."/>
            <person name="Swerdlow S.J."/>
            <person name="Garlena R.A."/>
            <person name="Russell D.A."/>
            <person name="Jacobs-Sera D."/>
            <person name="Hatfull G.F."/>
        </authorList>
    </citation>
    <scope>NUCLEOTIDE SEQUENCE</scope>
</reference>
<keyword evidence="1" id="KW-0255">Endonuclease</keyword>
<keyword evidence="2" id="KW-1185">Reference proteome</keyword>
<dbReference type="Proteomes" id="UP001164923">
    <property type="component" value="Segment"/>
</dbReference>
<evidence type="ECO:0000313" key="2">
    <source>
        <dbReference type="Proteomes" id="UP001164923"/>
    </source>
</evidence>
<keyword evidence="1" id="KW-0378">Hydrolase</keyword>
<evidence type="ECO:0000313" key="1">
    <source>
        <dbReference type="EMBL" id="UYL87673.1"/>
    </source>
</evidence>
<accession>A0A9X9P635</accession>
<keyword evidence="1" id="KW-0540">Nuclease</keyword>
<gene>
    <name evidence="1" type="primary">69</name>
    <name evidence="1" type="ORF">SEA_VRESIDENCE_69</name>
</gene>
<protein>
    <submittedName>
        <fullName evidence="1">HNH endonuclease</fullName>
    </submittedName>
</protein>
<name>A0A9X9P635_9CAUD</name>
<proteinExistence type="predicted"/>